<dbReference type="AlphaFoldDB" id="A0A386UJG8"/>
<proteinExistence type="predicted"/>
<dbReference type="InterPro" id="IPR005564">
    <property type="entry name" value="Major_capsid_GpE"/>
</dbReference>
<evidence type="ECO:0000313" key="1">
    <source>
        <dbReference type="EMBL" id="AYF00449.1"/>
    </source>
</evidence>
<reference evidence="2" key="1">
    <citation type="submission" date="2018-07" db="EMBL/GenBank/DDBJ databases">
        <title>Genome Structure of the Opportunistic Pathogen Paracoccus yeei (Alphaproteobacteria) and Identification of Putative Virulence Factors.</title>
        <authorList>
            <person name="Lasek R."/>
            <person name="Szuplewska M."/>
            <person name="Mitura M."/>
            <person name="Decewicz P."/>
            <person name="Chmielowska C."/>
            <person name="Pawlot A."/>
            <person name="Sentkowska D."/>
            <person name="Czarnecki J."/>
            <person name="Bartosik D."/>
        </authorList>
    </citation>
    <scope>NUCLEOTIDE SEQUENCE [LARGE SCALE GENOMIC DNA]</scope>
    <source>
        <strain evidence="2">CCUG 32053</strain>
    </source>
</reference>
<name>A0A386UJG8_9RHOB</name>
<dbReference type="Pfam" id="PF03864">
    <property type="entry name" value="Phage_cap_E"/>
    <property type="match status" value="1"/>
</dbReference>
<sequence>MATVMDYLTAPEFSDDRLTEAINVAAYDTGRPAQLGIFRDVTIPTTFVRLGITEDEIAIIPSRERGGESNVNMRKDRGVLNLDIPHFPLDDAISPADLQNILQWGETYAFTMLGEVVTQKQAAMRMKHERTWHHLDWGALKGLIVDAEGVVLANLYTEFGIAQPSQAFSLGTAGTNVPALLRSVKARTGKELRGSSTSGIRIFAGSTWFDAFVSHGSVTEALKYYMVPGQPNPNRDDVVDEFRFAGVTIERVDEEFAHRRPDGTFEMLAAVPANEALAVPMGTDYFRRYIAPPDSIDLANRAPRPENKIFVSTNDLPHGKGKEIHTESNILPICTRPQIITRLTM</sequence>
<evidence type="ECO:0000313" key="2">
    <source>
        <dbReference type="Proteomes" id="UP000272010"/>
    </source>
</evidence>
<gene>
    <name evidence="1" type="ORF">PY32053_00774</name>
</gene>
<dbReference type="RefSeq" id="WP_120440716.1">
    <property type="nucleotide sequence ID" value="NZ_CP031078.1"/>
</dbReference>
<dbReference type="EMBL" id="CP031078">
    <property type="protein sequence ID" value="AYF00449.1"/>
    <property type="molecule type" value="Genomic_DNA"/>
</dbReference>
<accession>A0A386UJG8</accession>
<organism evidence="1 2">
    <name type="scientific">Paracoccus yeei</name>
    <dbReference type="NCBI Taxonomy" id="147645"/>
    <lineage>
        <taxon>Bacteria</taxon>
        <taxon>Pseudomonadati</taxon>
        <taxon>Pseudomonadota</taxon>
        <taxon>Alphaproteobacteria</taxon>
        <taxon>Rhodobacterales</taxon>
        <taxon>Paracoccaceae</taxon>
        <taxon>Paracoccus</taxon>
    </lineage>
</organism>
<protein>
    <submittedName>
        <fullName evidence="1">Major capsid protein</fullName>
    </submittedName>
</protein>
<dbReference type="Proteomes" id="UP000272010">
    <property type="component" value="Chromosome"/>
</dbReference>